<accession>A0A1N5ULP0</accession>
<feature type="transmembrane region" description="Helical" evidence="1">
    <location>
        <begin position="367"/>
        <end position="385"/>
    </location>
</feature>
<dbReference type="EMBL" id="LT671858">
    <property type="protein sequence ID" value="SIM61673.1"/>
    <property type="molecule type" value="Genomic_DNA"/>
</dbReference>
<feature type="transmembrane region" description="Helical" evidence="1">
    <location>
        <begin position="12"/>
        <end position="34"/>
    </location>
</feature>
<evidence type="ECO:0000313" key="2">
    <source>
        <dbReference type="EMBL" id="SIM61673.1"/>
    </source>
</evidence>
<dbReference type="AlphaFoldDB" id="A0A1N5ULP0"/>
<dbReference type="Pfam" id="PF09852">
    <property type="entry name" value="DUF2079"/>
    <property type="match status" value="1"/>
</dbReference>
<proteinExistence type="predicted"/>
<keyword evidence="1" id="KW-0812">Transmembrane</keyword>
<keyword evidence="1" id="KW-1133">Transmembrane helix</keyword>
<reference evidence="2 3" key="1">
    <citation type="submission" date="2016-04" db="EMBL/GenBank/DDBJ databases">
        <authorList>
            <person name="Evans L.H."/>
            <person name="Alamgir A."/>
            <person name="Owens N."/>
            <person name="Weber N.D."/>
            <person name="Virtaneva K."/>
            <person name="Barbian K."/>
            <person name="Babar A."/>
            <person name="Rosenke K."/>
        </authorList>
    </citation>
    <scope>NUCLEOTIDE SEQUENCE [LARGE SCALE GENOMIC DNA]</scope>
    <source>
        <strain evidence="3">S5(T) (JCM 30642 \VKM B-2941)</strain>
    </source>
</reference>
<evidence type="ECO:0000313" key="3">
    <source>
        <dbReference type="Proteomes" id="UP000195607"/>
    </source>
</evidence>
<feature type="transmembrane region" description="Helical" evidence="1">
    <location>
        <begin position="94"/>
        <end position="111"/>
    </location>
</feature>
<gene>
    <name evidence="2" type="ORF">CSP5_1032</name>
</gene>
<feature type="transmembrane region" description="Helical" evidence="1">
    <location>
        <begin position="148"/>
        <end position="174"/>
    </location>
</feature>
<name>A0A1N5ULP0_9ARCH</name>
<feature type="transmembrane region" description="Helical" evidence="1">
    <location>
        <begin position="214"/>
        <end position="233"/>
    </location>
</feature>
<keyword evidence="1" id="KW-0472">Membrane</keyword>
<sequence length="639" mass="73964">MRKNSQKKIAYNIELQFLIIIIAVIIYIFFWSIIDILRLYSMQDSVFDSGIISLTMGSIFHYHYLPYITYMIAFSLLRIIFSPLILIDGITGMLVIQEIFLGLPAIVIYLIAKTHIKDKTSSLLISLSYLLYFPLAGVNYYDFHFQAFFMLFFLLGYFTFIKGKYLYSSIFFFLSGTVRFPYLAFPILFFLLLLVVQLYNSFQKRDHDKKIMNYALYNLLILVPLFSISYFILTRSAYYQDQNSYLGGYLHIHAGPILSNLELNITNKIITILLLLGPLLFIPIRNKKWILFTIPFLVILFYSNYNVYVYPNFYHFQYMVTIAPFLYLGLIYSITIESGSVLNNVSKTRIKKAIEKFYIELKKRKEPIGVLIAVILFAMVFQPYGPLNTSNSNPFDMNIFHPDITTYNEYREIANLIPNNNPYVIYQNNLPYIDVHDPSLSCLASFQTINGFNNNLSFILQNLTVTDNIDYALGYIIGFSGGSQLTMCQAMNKLYQKGDYGIEASKGGFILLTKNYNVAPMIYEPIQFNSTYSASFNKLNNSKISTYCDLIIPGTYSFNISYNNTGNNLIFNNYSIISFNYKEVNAKLKPKITQTNNRTYVSFTMKSNYFLYNPKIEIGYSGQESNLTLSIEMKENEPL</sequence>
<organism evidence="2 3">
    <name type="scientific">Cuniculiplasma divulgatum</name>
    <dbReference type="NCBI Taxonomy" id="1673428"/>
    <lineage>
        <taxon>Archaea</taxon>
        <taxon>Methanobacteriati</taxon>
        <taxon>Thermoplasmatota</taxon>
        <taxon>Thermoplasmata</taxon>
        <taxon>Thermoplasmatales</taxon>
        <taxon>Cuniculiplasmataceae</taxon>
        <taxon>Cuniculiplasma</taxon>
    </lineage>
</organism>
<feature type="transmembrane region" description="Helical" evidence="1">
    <location>
        <begin position="180"/>
        <end position="202"/>
    </location>
</feature>
<feature type="transmembrane region" description="Helical" evidence="1">
    <location>
        <begin position="325"/>
        <end position="346"/>
    </location>
</feature>
<feature type="transmembrane region" description="Helical" evidence="1">
    <location>
        <begin position="123"/>
        <end position="141"/>
    </location>
</feature>
<feature type="transmembrane region" description="Helical" evidence="1">
    <location>
        <begin position="265"/>
        <end position="282"/>
    </location>
</feature>
<evidence type="ECO:0000256" key="1">
    <source>
        <dbReference type="SAM" id="Phobius"/>
    </source>
</evidence>
<dbReference type="InterPro" id="IPR018650">
    <property type="entry name" value="STSV1_Orf64"/>
</dbReference>
<protein>
    <submittedName>
        <fullName evidence="2">Multipass membrane protein</fullName>
    </submittedName>
</protein>
<feature type="transmembrane region" description="Helical" evidence="1">
    <location>
        <begin position="64"/>
        <end position="87"/>
    </location>
</feature>
<dbReference type="Proteomes" id="UP000195607">
    <property type="component" value="Chromosome I"/>
</dbReference>
<feature type="transmembrane region" description="Helical" evidence="1">
    <location>
        <begin position="289"/>
        <end position="305"/>
    </location>
</feature>